<evidence type="ECO:0000256" key="1">
    <source>
        <dbReference type="SAM" id="MobiDB-lite"/>
    </source>
</evidence>
<dbReference type="InterPro" id="IPR009079">
    <property type="entry name" value="4_helix_cytokine-like_core"/>
</dbReference>
<dbReference type="GeneID" id="129604595"/>
<dbReference type="SUPFAM" id="SSF47266">
    <property type="entry name" value="4-helical cytokines"/>
    <property type="match status" value="1"/>
</dbReference>
<dbReference type="AlphaFoldDB" id="A0A9W2Y111"/>
<keyword evidence="2" id="KW-0732">Signal</keyword>
<organism evidence="3 4">
    <name type="scientific">Betta splendens</name>
    <name type="common">Siamese fighting fish</name>
    <dbReference type="NCBI Taxonomy" id="158456"/>
    <lineage>
        <taxon>Eukaryota</taxon>
        <taxon>Metazoa</taxon>
        <taxon>Chordata</taxon>
        <taxon>Craniata</taxon>
        <taxon>Vertebrata</taxon>
        <taxon>Euteleostomi</taxon>
        <taxon>Actinopterygii</taxon>
        <taxon>Neopterygii</taxon>
        <taxon>Teleostei</taxon>
        <taxon>Neoteleostei</taxon>
        <taxon>Acanthomorphata</taxon>
        <taxon>Anabantaria</taxon>
        <taxon>Anabantiformes</taxon>
        <taxon>Anabantoidei</taxon>
        <taxon>Osphronemidae</taxon>
        <taxon>Betta</taxon>
    </lineage>
</organism>
<dbReference type="Proteomes" id="UP000515150">
    <property type="component" value="Chromosome 9"/>
</dbReference>
<evidence type="ECO:0000256" key="2">
    <source>
        <dbReference type="SAM" id="SignalP"/>
    </source>
</evidence>
<evidence type="ECO:0000313" key="4">
    <source>
        <dbReference type="RefSeq" id="XP_055367694.1"/>
    </source>
</evidence>
<protein>
    <submittedName>
        <fullName evidence="4">Uncharacterized protein LOC129604595</fullName>
    </submittedName>
</protein>
<dbReference type="Gene3D" id="1.20.1250.10">
    <property type="match status" value="1"/>
</dbReference>
<reference evidence="4" key="1">
    <citation type="submission" date="2025-08" db="UniProtKB">
        <authorList>
            <consortium name="RefSeq"/>
        </authorList>
    </citation>
    <scope>IDENTIFICATION</scope>
</reference>
<evidence type="ECO:0000313" key="3">
    <source>
        <dbReference type="Proteomes" id="UP000515150"/>
    </source>
</evidence>
<feature type="region of interest" description="Disordered" evidence="1">
    <location>
        <begin position="181"/>
        <end position="201"/>
    </location>
</feature>
<proteinExistence type="predicted"/>
<dbReference type="RefSeq" id="XP_055367694.1">
    <property type="nucleotide sequence ID" value="XM_055511719.1"/>
</dbReference>
<keyword evidence="3" id="KW-1185">Reference proteome</keyword>
<feature type="compositionally biased region" description="Polar residues" evidence="1">
    <location>
        <begin position="181"/>
        <end position="190"/>
    </location>
</feature>
<feature type="signal peptide" evidence="2">
    <location>
        <begin position="1"/>
        <end position="27"/>
    </location>
</feature>
<dbReference type="KEGG" id="bspl:129604595"/>
<sequence length="201" mass="22457">MAHRAVFAGFLDMMCVCMVMLLPSADAASCQAKELTDGTRSMVNESLVKFDEANGKHLGTWSPGFPELQVHRNSPVVQSKVQCSLIFMAQGLGKVLEDQRSNLNPLDVSLHKELKNAIARINMLANCLKSVYGGECSSPPPPPTMPRDTFERKQWSHTLLKTSTVYLEWLHRTLKVYKGTNNTDSAQSRHQGYREGSEYLL</sequence>
<feature type="compositionally biased region" description="Basic and acidic residues" evidence="1">
    <location>
        <begin position="192"/>
        <end position="201"/>
    </location>
</feature>
<dbReference type="OrthoDB" id="8924031at2759"/>
<feature type="chain" id="PRO_5040859844" evidence="2">
    <location>
        <begin position="28"/>
        <end position="201"/>
    </location>
</feature>
<accession>A0A9W2Y111</accession>
<name>A0A9W2Y111_BETSP</name>
<gene>
    <name evidence="4" type="primary">LOC129604595</name>
</gene>